<dbReference type="PANTHER" id="PTHR43047">
    <property type="entry name" value="TWO-COMPONENT HISTIDINE PROTEIN KINASE"/>
    <property type="match status" value="1"/>
</dbReference>
<name>A0A9K3L4B8_9STRA</name>
<evidence type="ECO:0000259" key="8">
    <source>
        <dbReference type="PROSITE" id="PS50109"/>
    </source>
</evidence>
<sequence length="898" mass="100394">MMEQVMVVRQESAPKSTTTRDTTQSTNVSSDSLHRHNTSMIICENQLCKGCRLKNPPENDEEAQSGTRCESLSETTSTSKGLCHRSTSGLVAFVLILGTATASAFVAIGIKGSRESIQLEFTRSARTSVATMKDTFEKYVNAVALIHARCRHRDFTRREFRELYEYMIASELHFKAMQFSPNVTHAKRAEVEEEARVFYAEHYPHIDYQGIRGFNGNDTTLSPRWNQSFYFPIHYMEPILGNEAAIDLDYYSSKTRIRAVDALFALQTPSMTDRLSLVKHEGQTSRCGDHDGPSFGVVLMHPGAALSNTTLEEGAIQEEWPRDFSAMVICIPDLLNRSMLYEARDMSVFIHDLSHPEEAAVFMGGAEVVHYGNGNHFTNFLDEISLEDLVESRNCKKDHCYRDTIAIANRQWTITVIDQENQISGTMILIVIGGLIILVASVFLAIWVRTNDIRTRKFNEMRREADAEKASLILQNARQAAKTERELNDFISHEVRNPVAAAMAATNFVKVELHKQNPLATEDSIAQAKEDVSIIDNALHFINDLLRNMLDMHRAASKQIQISMAPTDLLHDVIEPTACLLYRGRSNKIKILVDCPQNLFVMTDALRLKQILLNLGRNSQKFVDEGFIRLTAKEIDGNVVLSVDDSGSGIPKEKRQQLFTKYQESLDALNQGTGIGLHLCKNLVDLMGGKIYIDEEYESGITGHRGTRFIVALQTSSIEPPTNVLPNLYDKKSVDGSGTSFAYGIGNVDMHSLPVELPSDLSVLFVDDDAVLRKLFKRSICVVAPEWTIREAASGETALHLVESEHFDLIFCDMYMASVEKQLLGTETVSELRAKGITSKICGLSANDKESEFMDAGADFFVFKPMPCDASALASLLHRILFSDASVTDTEDCLLRNF</sequence>
<evidence type="ECO:0000256" key="4">
    <source>
        <dbReference type="ARBA" id="ARBA00022777"/>
    </source>
</evidence>
<dbReference type="SMART" id="SM01079">
    <property type="entry name" value="CHASE"/>
    <property type="match status" value="1"/>
</dbReference>
<keyword evidence="7" id="KW-0472">Membrane</keyword>
<feature type="region of interest" description="Disordered" evidence="6">
    <location>
        <begin position="1"/>
        <end position="32"/>
    </location>
</feature>
<keyword evidence="7" id="KW-0812">Transmembrane</keyword>
<dbReference type="Pfam" id="PF00072">
    <property type="entry name" value="Response_reg"/>
    <property type="match status" value="1"/>
</dbReference>
<comment type="caution">
    <text evidence="11">The sequence shown here is derived from an EMBL/GenBank/DDBJ whole genome shotgun (WGS) entry which is preliminary data.</text>
</comment>
<dbReference type="SMART" id="SM00448">
    <property type="entry name" value="REC"/>
    <property type="match status" value="1"/>
</dbReference>
<feature type="domain" description="CHASE" evidence="10">
    <location>
        <begin position="230"/>
        <end position="302"/>
    </location>
</feature>
<keyword evidence="7" id="KW-1133">Transmembrane helix</keyword>
<evidence type="ECO:0000313" key="12">
    <source>
        <dbReference type="Proteomes" id="UP000693970"/>
    </source>
</evidence>
<dbReference type="InterPro" id="IPR005467">
    <property type="entry name" value="His_kinase_dom"/>
</dbReference>
<dbReference type="SMART" id="SM00387">
    <property type="entry name" value="HATPase_c"/>
    <property type="match status" value="1"/>
</dbReference>
<protein>
    <recommendedName>
        <fullName evidence="2">histidine kinase</fullName>
        <ecNumber evidence="2">2.7.13.3</ecNumber>
    </recommendedName>
</protein>
<keyword evidence="5" id="KW-0597">Phosphoprotein</keyword>
<dbReference type="PROSITE" id="PS50110">
    <property type="entry name" value="RESPONSE_REGULATORY"/>
    <property type="match status" value="1"/>
</dbReference>
<evidence type="ECO:0000259" key="10">
    <source>
        <dbReference type="PROSITE" id="PS50839"/>
    </source>
</evidence>
<keyword evidence="4" id="KW-0418">Kinase</keyword>
<dbReference type="InterPro" id="IPR006189">
    <property type="entry name" value="CHASE_dom"/>
</dbReference>
<reference evidence="11" key="2">
    <citation type="submission" date="2021-04" db="EMBL/GenBank/DDBJ databases">
        <authorList>
            <person name="Podell S."/>
        </authorList>
    </citation>
    <scope>NUCLEOTIDE SEQUENCE</scope>
    <source>
        <strain evidence="11">Hildebrandi</strain>
    </source>
</reference>
<dbReference type="PROSITE" id="PS50109">
    <property type="entry name" value="HIS_KIN"/>
    <property type="match status" value="1"/>
</dbReference>
<evidence type="ECO:0000256" key="2">
    <source>
        <dbReference type="ARBA" id="ARBA00012438"/>
    </source>
</evidence>
<feature type="domain" description="Response regulatory" evidence="9">
    <location>
        <begin position="762"/>
        <end position="879"/>
    </location>
</feature>
<dbReference type="InterPro" id="IPR003594">
    <property type="entry name" value="HATPase_dom"/>
</dbReference>
<accession>A0A9K3L4B8</accession>
<feature type="modified residue" description="4-aspartylphosphate" evidence="5">
    <location>
        <position position="813"/>
    </location>
</feature>
<dbReference type="OrthoDB" id="42472at2759"/>
<keyword evidence="3" id="KW-0808">Transferase</keyword>
<evidence type="ECO:0000256" key="1">
    <source>
        <dbReference type="ARBA" id="ARBA00000085"/>
    </source>
</evidence>
<dbReference type="EC" id="2.7.13.3" evidence="2"/>
<feature type="compositionally biased region" description="Low complexity" evidence="6">
    <location>
        <begin position="17"/>
        <end position="26"/>
    </location>
</feature>
<dbReference type="CDD" id="cd00082">
    <property type="entry name" value="HisKA"/>
    <property type="match status" value="1"/>
</dbReference>
<dbReference type="GO" id="GO:0000155">
    <property type="term" value="F:phosphorelay sensor kinase activity"/>
    <property type="evidence" value="ECO:0007669"/>
    <property type="project" value="InterPro"/>
</dbReference>
<dbReference type="InterPro" id="IPR003661">
    <property type="entry name" value="HisK_dim/P_dom"/>
</dbReference>
<comment type="catalytic activity">
    <reaction evidence="1">
        <text>ATP + protein L-histidine = ADP + protein N-phospho-L-histidine.</text>
        <dbReference type="EC" id="2.7.13.3"/>
    </reaction>
</comment>
<feature type="transmembrane region" description="Helical" evidence="7">
    <location>
        <begin position="90"/>
        <end position="110"/>
    </location>
</feature>
<reference evidence="11" key="1">
    <citation type="journal article" date="2021" name="Sci. Rep.">
        <title>Diploid genomic architecture of Nitzschia inconspicua, an elite biomass production diatom.</title>
        <authorList>
            <person name="Oliver A."/>
            <person name="Podell S."/>
            <person name="Pinowska A."/>
            <person name="Traller J.C."/>
            <person name="Smith S.R."/>
            <person name="McClure R."/>
            <person name="Beliaev A."/>
            <person name="Bohutskyi P."/>
            <person name="Hill E.A."/>
            <person name="Rabines A."/>
            <person name="Zheng H."/>
            <person name="Allen L.Z."/>
            <person name="Kuo A."/>
            <person name="Grigoriev I.V."/>
            <person name="Allen A.E."/>
            <person name="Hazlebeck D."/>
            <person name="Allen E.E."/>
        </authorList>
    </citation>
    <scope>NUCLEOTIDE SEQUENCE</scope>
    <source>
        <strain evidence="11">Hildebrandi</strain>
    </source>
</reference>
<gene>
    <name evidence="11" type="ORF">IV203_003897</name>
</gene>
<feature type="transmembrane region" description="Helical" evidence="7">
    <location>
        <begin position="427"/>
        <end position="448"/>
    </location>
</feature>
<dbReference type="Pfam" id="PF02518">
    <property type="entry name" value="HATPase_c"/>
    <property type="match status" value="1"/>
</dbReference>
<feature type="domain" description="Histidine kinase" evidence="8">
    <location>
        <begin position="490"/>
        <end position="717"/>
    </location>
</feature>
<proteinExistence type="predicted"/>
<organism evidence="11 12">
    <name type="scientific">Nitzschia inconspicua</name>
    <dbReference type="NCBI Taxonomy" id="303405"/>
    <lineage>
        <taxon>Eukaryota</taxon>
        <taxon>Sar</taxon>
        <taxon>Stramenopiles</taxon>
        <taxon>Ochrophyta</taxon>
        <taxon>Bacillariophyta</taxon>
        <taxon>Bacillariophyceae</taxon>
        <taxon>Bacillariophycidae</taxon>
        <taxon>Bacillariales</taxon>
        <taxon>Bacillariaceae</taxon>
        <taxon>Nitzschia</taxon>
    </lineage>
</organism>
<dbReference type="Proteomes" id="UP000693970">
    <property type="component" value="Unassembled WGS sequence"/>
</dbReference>
<dbReference type="InterPro" id="IPR001789">
    <property type="entry name" value="Sig_transdc_resp-reg_receiver"/>
</dbReference>
<dbReference type="AlphaFoldDB" id="A0A9K3L4B8"/>
<dbReference type="PROSITE" id="PS50839">
    <property type="entry name" value="CHASE"/>
    <property type="match status" value="1"/>
</dbReference>
<evidence type="ECO:0000259" key="9">
    <source>
        <dbReference type="PROSITE" id="PS50110"/>
    </source>
</evidence>
<dbReference type="EMBL" id="JAGRRH010000016">
    <property type="protein sequence ID" value="KAG7354541.1"/>
    <property type="molecule type" value="Genomic_DNA"/>
</dbReference>
<keyword evidence="12" id="KW-1185">Reference proteome</keyword>
<dbReference type="Pfam" id="PF03924">
    <property type="entry name" value="CHASE"/>
    <property type="match status" value="1"/>
</dbReference>
<evidence type="ECO:0000256" key="3">
    <source>
        <dbReference type="ARBA" id="ARBA00022679"/>
    </source>
</evidence>
<dbReference type="CDD" id="cd00156">
    <property type="entry name" value="REC"/>
    <property type="match status" value="1"/>
</dbReference>
<evidence type="ECO:0000313" key="11">
    <source>
        <dbReference type="EMBL" id="KAG7354541.1"/>
    </source>
</evidence>
<evidence type="ECO:0000256" key="7">
    <source>
        <dbReference type="SAM" id="Phobius"/>
    </source>
</evidence>
<evidence type="ECO:0000256" key="5">
    <source>
        <dbReference type="PROSITE-ProRule" id="PRU00169"/>
    </source>
</evidence>
<evidence type="ECO:0000256" key="6">
    <source>
        <dbReference type="SAM" id="MobiDB-lite"/>
    </source>
</evidence>